<keyword evidence="7 10" id="KW-0030">Aminoacyl-tRNA synthetase</keyword>
<feature type="region of interest" description="Disordered" evidence="11">
    <location>
        <begin position="460"/>
        <end position="491"/>
    </location>
</feature>
<evidence type="ECO:0000256" key="10">
    <source>
        <dbReference type="RuleBase" id="RU363035"/>
    </source>
</evidence>
<comment type="catalytic activity">
    <reaction evidence="9">
        <text>tRNA(Leu) + L-leucine + ATP = L-leucyl-tRNA(Leu) + AMP + diphosphate</text>
        <dbReference type="Rhea" id="RHEA:11688"/>
        <dbReference type="Rhea" id="RHEA-COMP:9613"/>
        <dbReference type="Rhea" id="RHEA-COMP:9622"/>
        <dbReference type="ChEBI" id="CHEBI:30616"/>
        <dbReference type="ChEBI" id="CHEBI:33019"/>
        <dbReference type="ChEBI" id="CHEBI:57427"/>
        <dbReference type="ChEBI" id="CHEBI:78442"/>
        <dbReference type="ChEBI" id="CHEBI:78494"/>
        <dbReference type="ChEBI" id="CHEBI:456215"/>
        <dbReference type="EC" id="6.1.1.4"/>
    </reaction>
</comment>
<feature type="compositionally biased region" description="Acidic residues" evidence="11">
    <location>
        <begin position="705"/>
        <end position="717"/>
    </location>
</feature>
<evidence type="ECO:0000256" key="9">
    <source>
        <dbReference type="ARBA" id="ARBA00047469"/>
    </source>
</evidence>
<dbReference type="InterPro" id="IPR002302">
    <property type="entry name" value="Leu-tRNA-ligase"/>
</dbReference>
<dbReference type="GeneID" id="20195325"/>
<dbReference type="RefSeq" id="XP_009018330.1">
    <property type="nucleotide sequence ID" value="XM_009020082.1"/>
</dbReference>
<feature type="region of interest" description="Disordered" evidence="11">
    <location>
        <begin position="695"/>
        <end position="717"/>
    </location>
</feature>
<dbReference type="PANTHER" id="PTHR43740:SF2">
    <property type="entry name" value="LEUCINE--TRNA LIGASE, MITOCHONDRIAL"/>
    <property type="match status" value="1"/>
</dbReference>
<dbReference type="EC" id="6.1.1.4" evidence="2"/>
<dbReference type="EnsemblMetazoa" id="HelroT112157">
    <property type="protein sequence ID" value="HelroP112157"/>
    <property type="gene ID" value="HelroG112157"/>
</dbReference>
<dbReference type="GO" id="GO:0032543">
    <property type="term" value="P:mitochondrial translation"/>
    <property type="evidence" value="ECO:0000318"/>
    <property type="project" value="GO_Central"/>
</dbReference>
<dbReference type="STRING" id="6412.T1EFH3"/>
<evidence type="ECO:0000256" key="4">
    <source>
        <dbReference type="ARBA" id="ARBA00022741"/>
    </source>
</evidence>
<accession>T1EFH3</accession>
<dbReference type="GO" id="GO:0006429">
    <property type="term" value="P:leucyl-tRNA aminoacylation"/>
    <property type="evidence" value="ECO:0000318"/>
    <property type="project" value="GO_Central"/>
</dbReference>
<dbReference type="InterPro" id="IPR001412">
    <property type="entry name" value="aa-tRNA-synth_I_CS"/>
</dbReference>
<dbReference type="FunFam" id="1.10.730.10:FF:000085">
    <property type="entry name" value="Leucyl-tRNA synthetase 2, mitochondrial"/>
    <property type="match status" value="1"/>
</dbReference>
<evidence type="ECO:0000256" key="2">
    <source>
        <dbReference type="ARBA" id="ARBA00013164"/>
    </source>
</evidence>
<dbReference type="PRINTS" id="PR00985">
    <property type="entry name" value="TRNASYNTHLEU"/>
</dbReference>
<dbReference type="Pfam" id="PF08264">
    <property type="entry name" value="Anticodon_1"/>
    <property type="match status" value="1"/>
</dbReference>
<dbReference type="Pfam" id="PF00133">
    <property type="entry name" value="tRNA-synt_1"/>
    <property type="match status" value="2"/>
</dbReference>
<name>T1EFH3_HELRO</name>
<evidence type="ECO:0000259" key="13">
    <source>
        <dbReference type="Pfam" id="PF08264"/>
    </source>
</evidence>
<comment type="similarity">
    <text evidence="1 10">Belongs to the class-I aminoacyl-tRNA synthetase family.</text>
</comment>
<evidence type="ECO:0000259" key="12">
    <source>
        <dbReference type="Pfam" id="PF00133"/>
    </source>
</evidence>
<dbReference type="KEGG" id="hro:HELRODRAFT_112157"/>
<dbReference type="CDD" id="cd00812">
    <property type="entry name" value="LeuRS_core"/>
    <property type="match status" value="1"/>
</dbReference>
<dbReference type="AlphaFoldDB" id="T1EFH3"/>
<feature type="domain" description="Aminoacyl-tRNA synthetase class Ia" evidence="12">
    <location>
        <begin position="419"/>
        <end position="582"/>
    </location>
</feature>
<dbReference type="InterPro" id="IPR014729">
    <property type="entry name" value="Rossmann-like_a/b/a_fold"/>
</dbReference>
<dbReference type="Pfam" id="PF09334">
    <property type="entry name" value="tRNA-synt_1g"/>
    <property type="match status" value="1"/>
</dbReference>
<dbReference type="InterPro" id="IPR009080">
    <property type="entry name" value="tRNAsynth_Ia_anticodon-bd"/>
</dbReference>
<organism evidence="16 17">
    <name type="scientific">Helobdella robusta</name>
    <name type="common">Californian leech</name>
    <dbReference type="NCBI Taxonomy" id="6412"/>
    <lineage>
        <taxon>Eukaryota</taxon>
        <taxon>Metazoa</taxon>
        <taxon>Spiralia</taxon>
        <taxon>Lophotrochozoa</taxon>
        <taxon>Annelida</taxon>
        <taxon>Clitellata</taxon>
        <taxon>Hirudinea</taxon>
        <taxon>Rhynchobdellida</taxon>
        <taxon>Glossiphoniidae</taxon>
        <taxon>Helobdella</taxon>
    </lineage>
</organism>
<keyword evidence="3 10" id="KW-0436">Ligase</keyword>
<sequence length="826" mass="95974">MYHCTKEIPKKFMKTKFLGLKNSKIATLTYSYFLSRHVRFIFSKTGVWAEQYTVNQRKEVEEFWKGTVTNDHVSSREKQLQPSSYILSMFPYPSGKLHMGHVRVYTISDVMARYKRLKGHQVIHPMGWDAFGLPAENAAIERGIQPSEWTLSNIKAMKEQLLQLGCSFDWDREVTTCNEDYYRWTQHIFIMLHQAGLVYQKMAPVNYDPVDKTVLADEQIDEEGRSWRSGVEVQKVLCKQWYVRTTAYSKSLYDGLNEVDEELWRDIISLQRNWIGQCDGVRFQFQTCSGDQSRNRDEDISIFTKHPLHIANLSHILLSPNHTLNRKKFYKVCLYMCLCLNIQAVNPFTGRLIPLFVSFTHSFGEFLDHHLAFPMINKQDNQFASEMGILFKPGETFESLNNLLKRTEELKIGSHVTSEKARDWLISRQRYWGTPIPIVHCKKYGVRAVPVSLNDLPVKLPPYSSLPNNDDDDDGDNNNNGDDDGECDCDGYGERETDTMDTFVDSSWYFLRYLDAKNLDVPFRRSRLEGCLPVDLYIGGKEHAIMHLYYARFLHHFFHDLNLTPCKEPFRNLLTQGMVLGQSHKTSDTNRYLRADEVTLSQDNKTYIEKATNKPLKTCWEKMSKSKHNGVDPQSIMDEYGCDSTRLAILANVSPKSDRQWSNEIFVGVLRWQRRLWALAHKFISLRSPSLVNNLRRPSTPDNDLANDGDDGNDDDDDRRKKISFHLERTFLLSTSLSRMQMLSTILSKYPESVIRSSPMFERTLCDLVIVLSPFAPMFALELWEGLKSVNHTEEHYDWNSNVLKQKWPEVNDDFRLPMSVKVGFL</sequence>
<dbReference type="FunCoup" id="T1EFH3">
    <property type="interactions" value="1234"/>
</dbReference>
<dbReference type="SUPFAM" id="SSF52374">
    <property type="entry name" value="Nucleotidylyl transferase"/>
    <property type="match status" value="1"/>
</dbReference>
<proteinExistence type="inferred from homology"/>
<protein>
    <recommendedName>
        <fullName evidence="2">leucine--tRNA ligase</fullName>
        <ecNumber evidence="2">6.1.1.4</ecNumber>
    </recommendedName>
    <alternativeName>
        <fullName evidence="8">Leucyl-tRNA synthetase</fullName>
    </alternativeName>
</protein>
<dbReference type="Gene3D" id="2.20.28.290">
    <property type="match status" value="1"/>
</dbReference>
<dbReference type="EMBL" id="AMQM01004549">
    <property type="status" value="NOT_ANNOTATED_CDS"/>
    <property type="molecule type" value="Genomic_DNA"/>
</dbReference>
<dbReference type="InParanoid" id="T1EFH3"/>
<dbReference type="OrthoDB" id="15954at2759"/>
<dbReference type="CTD" id="20195325"/>
<evidence type="ECO:0000256" key="6">
    <source>
        <dbReference type="ARBA" id="ARBA00022917"/>
    </source>
</evidence>
<reference evidence="15 17" key="2">
    <citation type="journal article" date="2013" name="Nature">
        <title>Insights into bilaterian evolution from three spiralian genomes.</title>
        <authorList>
            <person name="Simakov O."/>
            <person name="Marletaz F."/>
            <person name="Cho S.J."/>
            <person name="Edsinger-Gonzales E."/>
            <person name="Havlak P."/>
            <person name="Hellsten U."/>
            <person name="Kuo D.H."/>
            <person name="Larsson T."/>
            <person name="Lv J."/>
            <person name="Arendt D."/>
            <person name="Savage R."/>
            <person name="Osoegawa K."/>
            <person name="de Jong P."/>
            <person name="Grimwood J."/>
            <person name="Chapman J.A."/>
            <person name="Shapiro H."/>
            <person name="Aerts A."/>
            <person name="Otillar R.P."/>
            <person name="Terry A.Y."/>
            <person name="Boore J.L."/>
            <person name="Grigoriev I.V."/>
            <person name="Lindberg D.R."/>
            <person name="Seaver E.C."/>
            <person name="Weisblat D.A."/>
            <person name="Putnam N.H."/>
            <person name="Rokhsar D.S."/>
        </authorList>
    </citation>
    <scope>NUCLEOTIDE SEQUENCE</scope>
</reference>
<feature type="domain" description="Methionyl/Valyl/Leucyl/Isoleucyl-tRNA synthetase anticodon-binding" evidence="13">
    <location>
        <begin position="756"/>
        <end position="813"/>
    </location>
</feature>
<dbReference type="Gene3D" id="1.10.730.10">
    <property type="entry name" value="Isoleucyl-tRNA Synthetase, Domain 1"/>
    <property type="match status" value="1"/>
</dbReference>
<keyword evidence="17" id="KW-1185">Reference proteome</keyword>
<reference evidence="17" key="1">
    <citation type="submission" date="2012-12" db="EMBL/GenBank/DDBJ databases">
        <authorList>
            <person name="Hellsten U."/>
            <person name="Grimwood J."/>
            <person name="Chapman J.A."/>
            <person name="Shapiro H."/>
            <person name="Aerts A."/>
            <person name="Otillar R.P."/>
            <person name="Terry A.Y."/>
            <person name="Boore J.L."/>
            <person name="Simakov O."/>
            <person name="Marletaz F."/>
            <person name="Cho S.-J."/>
            <person name="Edsinger-Gonzales E."/>
            <person name="Havlak P."/>
            <person name="Kuo D.-H."/>
            <person name="Larsson T."/>
            <person name="Lv J."/>
            <person name="Arendt D."/>
            <person name="Savage R."/>
            <person name="Osoegawa K."/>
            <person name="de Jong P."/>
            <person name="Lindberg D.R."/>
            <person name="Seaver E.C."/>
            <person name="Weisblat D.A."/>
            <person name="Putnam N.H."/>
            <person name="Grigoriev I.V."/>
            <person name="Rokhsar D.S."/>
        </authorList>
    </citation>
    <scope>NUCLEOTIDE SEQUENCE</scope>
</reference>
<dbReference type="InterPro" id="IPR013155">
    <property type="entry name" value="M/V/L/I-tRNA-synth_anticd-bd"/>
</dbReference>
<dbReference type="OMA" id="GIEHACM"/>
<evidence type="ECO:0000313" key="16">
    <source>
        <dbReference type="EnsemblMetazoa" id="HelroP112157"/>
    </source>
</evidence>
<evidence type="ECO:0000259" key="14">
    <source>
        <dbReference type="Pfam" id="PF09334"/>
    </source>
</evidence>
<dbReference type="Proteomes" id="UP000015101">
    <property type="component" value="Unassembled WGS sequence"/>
</dbReference>
<evidence type="ECO:0000313" key="15">
    <source>
        <dbReference type="EMBL" id="ESO03773.1"/>
    </source>
</evidence>
<evidence type="ECO:0000256" key="11">
    <source>
        <dbReference type="SAM" id="MobiDB-lite"/>
    </source>
</evidence>
<dbReference type="GO" id="GO:0005524">
    <property type="term" value="F:ATP binding"/>
    <property type="evidence" value="ECO:0007669"/>
    <property type="project" value="UniProtKB-KW"/>
</dbReference>
<dbReference type="InterPro" id="IPR002300">
    <property type="entry name" value="aa-tRNA-synth_Ia"/>
</dbReference>
<feature type="domain" description="Methionyl/Leucyl tRNA synthetase" evidence="14">
    <location>
        <begin position="85"/>
        <end position="222"/>
    </location>
</feature>
<gene>
    <name evidence="16" type="primary">20195325</name>
    <name evidence="15" type="ORF">HELRODRAFT_112157</name>
</gene>
<dbReference type="HOGENOM" id="CLU_004427_0_1_1"/>
<keyword evidence="5 10" id="KW-0067">ATP-binding</keyword>
<dbReference type="Gene3D" id="3.40.50.620">
    <property type="entry name" value="HUPs"/>
    <property type="match status" value="2"/>
</dbReference>
<keyword evidence="4 10" id="KW-0547">Nucleotide-binding</keyword>
<feature type="domain" description="Aminoacyl-tRNA synthetase class Ia" evidence="12">
    <location>
        <begin position="622"/>
        <end position="661"/>
    </location>
</feature>
<dbReference type="PROSITE" id="PS00178">
    <property type="entry name" value="AA_TRNA_LIGASE_I"/>
    <property type="match status" value="1"/>
</dbReference>
<dbReference type="EMBL" id="KB096590">
    <property type="protein sequence ID" value="ESO03773.1"/>
    <property type="molecule type" value="Genomic_DNA"/>
</dbReference>
<evidence type="ECO:0000256" key="5">
    <source>
        <dbReference type="ARBA" id="ARBA00022840"/>
    </source>
</evidence>
<evidence type="ECO:0000256" key="7">
    <source>
        <dbReference type="ARBA" id="ARBA00023146"/>
    </source>
</evidence>
<evidence type="ECO:0000256" key="1">
    <source>
        <dbReference type="ARBA" id="ARBA00005594"/>
    </source>
</evidence>
<dbReference type="SUPFAM" id="SSF47323">
    <property type="entry name" value="Anticodon-binding domain of a subclass of class I aminoacyl-tRNA synthetases"/>
    <property type="match status" value="1"/>
</dbReference>
<dbReference type="InterPro" id="IPR015413">
    <property type="entry name" value="Methionyl/Leucyl_tRNA_Synth"/>
</dbReference>
<dbReference type="GO" id="GO:0004823">
    <property type="term" value="F:leucine-tRNA ligase activity"/>
    <property type="evidence" value="ECO:0000318"/>
    <property type="project" value="GO_Central"/>
</dbReference>
<reference evidence="16" key="3">
    <citation type="submission" date="2015-06" db="UniProtKB">
        <authorList>
            <consortium name="EnsemblMetazoa"/>
        </authorList>
    </citation>
    <scope>IDENTIFICATION</scope>
</reference>
<evidence type="ECO:0000256" key="3">
    <source>
        <dbReference type="ARBA" id="ARBA00022598"/>
    </source>
</evidence>
<evidence type="ECO:0000256" key="8">
    <source>
        <dbReference type="ARBA" id="ARBA00030520"/>
    </source>
</evidence>
<dbReference type="eggNOG" id="KOG0435">
    <property type="taxonomic scope" value="Eukaryota"/>
</dbReference>
<dbReference type="GO" id="GO:0005739">
    <property type="term" value="C:mitochondrion"/>
    <property type="evidence" value="ECO:0000318"/>
    <property type="project" value="GO_Central"/>
</dbReference>
<dbReference type="PANTHER" id="PTHR43740">
    <property type="entry name" value="LEUCYL-TRNA SYNTHETASE"/>
    <property type="match status" value="1"/>
</dbReference>
<evidence type="ECO:0000313" key="17">
    <source>
        <dbReference type="Proteomes" id="UP000015101"/>
    </source>
</evidence>
<keyword evidence="6 10" id="KW-0648">Protein biosynthesis</keyword>
<feature type="compositionally biased region" description="Acidic residues" evidence="11">
    <location>
        <begin position="469"/>
        <end position="491"/>
    </location>
</feature>